<proteinExistence type="predicted"/>
<protein>
    <recommendedName>
        <fullName evidence="2">GEVED domain-containing protein</fullName>
    </recommendedName>
</protein>
<feature type="signal peptide" evidence="1">
    <location>
        <begin position="1"/>
        <end position="19"/>
    </location>
</feature>
<dbReference type="SUPFAM" id="SSF81296">
    <property type="entry name" value="E set domains"/>
    <property type="match status" value="1"/>
</dbReference>
<reference evidence="3 4" key="2">
    <citation type="journal article" date="2015" name="Stand. Genomic Sci.">
        <title>High quality draft genomic sequence of Flavobacterium enshiense DK69(T) and comparison among Flavobacterium genomes.</title>
        <authorList>
            <person name="Zeng Z."/>
            <person name="Chen C."/>
            <person name="Du H."/>
            <person name="Wang G."/>
            <person name="Li M."/>
        </authorList>
    </citation>
    <scope>NUCLEOTIDE SEQUENCE [LARGE SCALE GENOMIC DNA]</scope>
    <source>
        <strain evidence="3 4">DK69</strain>
    </source>
</reference>
<dbReference type="Proteomes" id="UP000030149">
    <property type="component" value="Unassembled WGS sequence"/>
</dbReference>
<dbReference type="NCBIfam" id="NF033708">
    <property type="entry name" value="T9SS_Cterm_ChiA"/>
    <property type="match status" value="1"/>
</dbReference>
<evidence type="ECO:0000256" key="1">
    <source>
        <dbReference type="SAM" id="SignalP"/>
    </source>
</evidence>
<evidence type="ECO:0000313" key="4">
    <source>
        <dbReference type="Proteomes" id="UP000030149"/>
    </source>
</evidence>
<feature type="chain" id="PRO_5002003854" description="GEVED domain-containing protein" evidence="1">
    <location>
        <begin position="20"/>
        <end position="1734"/>
    </location>
</feature>
<dbReference type="Gene3D" id="2.60.40.10">
    <property type="entry name" value="Immunoglobulins"/>
    <property type="match status" value="2"/>
</dbReference>
<evidence type="ECO:0000313" key="3">
    <source>
        <dbReference type="EMBL" id="KGO96126.1"/>
    </source>
</evidence>
<dbReference type="OrthoDB" id="1652165at2"/>
<keyword evidence="4" id="KW-1185">Reference proteome</keyword>
<sequence length="1734" mass="181983">MKIKLLLLPFLLSAALSWGQVTIVSDGLNNATTLFTLTSGLYYNGNSTVGDRPASSPFASEGTHSRGVSNASATLLSSNINTTSYTSVFMSFKLASFSIGSTGNGVDGGDIVTVEVSPDGGTSWYSTARILGNSNAYWVYSAAGSASTAYDGDATPVDFQPSGGGSRTTDGYSTVSVTGLPSVANLKFKITLLNNDVKESWVLDDFKVQGTLSCTAPTITANPGDQTICAGSLTSFTVATSAGSPSYQWEMSANGSTGWTNVVSGTPSGVTYSNATTAVLDVTGSSAVSQYYYRAKVTAGGCDGLSSFAKLIINAPASFATQPTAQAVTEPLTANFTIVASGAGTTYQWQVSTDGGGSWNNVSTGSGGTTLSYTTAATTVVMNGYLYRCVVNTPSPCSNSITSNSVGLDVAMGPCVDENFNSFTGASFGSWNATGMSIYNTAGSSGLAANSAQFNDAGDVLLSPTFTNATELSFWIKGNGTDSASALLVEGYNGSTWVTIQNITNSLPTTGTTKTYNASSTPALPVNLTRFRFTYTKSSGNLAFDDVKVYCGTPVAPCTTPTTQPTALNFSGTTSSASNGSYSIAAVPGATGYLVVYSTNSVLSASDLPSDGVTYTVGTAVGDGAVAYVGTGTAFSLSGLSSSTTYYVFVFAYNSGSCAIAYNTVSPLAGSVTTMAAYCTSNGNTLFKTSVTNVTLNTINNTSAKPSGYSDYTAISTNLQQGVSYPLSAKINTDGNYTILAFAWIDFNHDMDFNDVGEAFDLGSVNNMASGLTSSSPLAITVPLTAVVGPTRMRVIATYEGDSSSCLTGFDGEVEDYTVNIIAACVPTHAVAGFAPTSGPAGTEVIIAGTGFTTGTTVMFNGISAAVTYVNSTTIVATVPAGQTTGAITVMEAGCKIGTASDFTEIKQTGTCSAGNNLTDLIISETYDSVGGNSWYVELFNPTGSSIDLNALGANYKIVRYGDIGTTNGLRSVDISGVIPAGGVYIADLGSDSSCDPMTYNYINKGNGINENDEIRLTKNDVTVDIVNCPNEKGYVIRRNAAAVGPSASYNAGDWTSLLTETCANLGTVPFSFTNNMPTVNTNPSDATICGTTASFTILATPSGAGVLTYQWFYNNGVASGWTAVAAGSFVGVTASGFNSGSLYLNGTIVNLNGYQFYCQVTQGGTCSVASDAAQLKVNSTTWNGTAWSNGVPVLTKLAVINGNYNTATNGDFECCSLIINSPFMLDIKDTDYVLIQNDLTVNGTLEVQNQGSLVMVSDDGVVTNNGTTTVRKMSTPFDRYDYTFWSSPIGNAPVSVFSQWQANRIYKLNTSVYRDDNNDSHDDNMDAWVLTPQAEIMSPGRGYAVMGKINQAYPAQQGSVYNGVVNNGLITQSIALSLDNTKANDDFNLIGNPYPSAISADAFILANPDISGTLYFWTHEGNIQVAAINPGPMAMNFSPDDFAYYNLVGGTGTRAGLLSGNGNSNAPNGFVASGQGFQVDADAATSVIFNNSMRNKTYVNTNFYKTVSGPTEKDRLWLNLTNSEGIFNQQLIGFFPQATMGVDRGYDGFYSKSPTYAAFYSIIDGKPYKIQGRSAFDVNDRVPLGFRSVYEKTYSIAIGDVEGVLRNQNVYIEDLQLHIIHDLKLSNYVFSTPAGEFNNRFVLRFANATLGNADFETNVDSVLVYANEGINVSSSSERIKDVFVYDVLGRLVAERKEVNTTSVSLQNVRKTQGALLVKVVLDNGQTTTKKVLY</sequence>
<dbReference type="eggNOG" id="COG2866">
    <property type="taxonomic scope" value="Bacteria"/>
</dbReference>
<dbReference type="EMBL" id="JRLZ01000005">
    <property type="protein sequence ID" value="KGO96126.1"/>
    <property type="molecule type" value="Genomic_DNA"/>
</dbReference>
<dbReference type="InterPro" id="IPR014756">
    <property type="entry name" value="Ig_E-set"/>
</dbReference>
<dbReference type="eggNOG" id="COG1345">
    <property type="taxonomic scope" value="Bacteria"/>
</dbReference>
<organism evidence="3 4">
    <name type="scientific">Flavobacterium enshiense DK69</name>
    <dbReference type="NCBI Taxonomy" id="1107311"/>
    <lineage>
        <taxon>Bacteria</taxon>
        <taxon>Pseudomonadati</taxon>
        <taxon>Bacteroidota</taxon>
        <taxon>Flavobacteriia</taxon>
        <taxon>Flavobacteriales</taxon>
        <taxon>Flavobacteriaceae</taxon>
        <taxon>Flavobacterium</taxon>
    </lineage>
</organism>
<dbReference type="InterPro" id="IPR013783">
    <property type="entry name" value="Ig-like_fold"/>
</dbReference>
<gene>
    <name evidence="3" type="ORF">Q767_07655</name>
</gene>
<dbReference type="Pfam" id="PF20009">
    <property type="entry name" value="GEVED"/>
    <property type="match status" value="1"/>
</dbReference>
<dbReference type="RefSeq" id="WP_035630264.1">
    <property type="nucleotide sequence ID" value="NZ_AVCS01000008.1"/>
</dbReference>
<dbReference type="STRING" id="1107311.Q767_07655"/>
<comment type="caution">
    <text evidence="3">The sequence shown here is derived from an EMBL/GenBank/DDBJ whole genome shotgun (WGS) entry which is preliminary data.</text>
</comment>
<evidence type="ECO:0000259" key="2">
    <source>
        <dbReference type="Pfam" id="PF20009"/>
    </source>
</evidence>
<dbReference type="InterPro" id="IPR045474">
    <property type="entry name" value="GEVED"/>
</dbReference>
<accession>A0A0A2MWZ5</accession>
<keyword evidence="1" id="KW-0732">Signal</keyword>
<reference evidence="4" key="1">
    <citation type="submission" date="2013-09" db="EMBL/GenBank/DDBJ databases">
        <authorList>
            <person name="Zeng Z."/>
            <person name="Chen C."/>
        </authorList>
    </citation>
    <scope>NUCLEOTIDE SEQUENCE [LARGE SCALE GENOMIC DNA]</scope>
    <source>
        <strain evidence="4">DK69</strain>
    </source>
</reference>
<feature type="domain" description="GEVED" evidence="2">
    <location>
        <begin position="743"/>
        <end position="820"/>
    </location>
</feature>
<dbReference type="PATRIC" id="fig|1107311.5.peg.2729"/>
<name>A0A0A2MWZ5_9FLAO</name>